<keyword evidence="2" id="KW-1185">Reference proteome</keyword>
<sequence>MNINRTIPDTLDNTEIIEDINNQSRDRSYIDDSINILSNVNKANLQEYLAEWATQHNIKQIALTHLLKILKLYINYDLPIDARTLLKTPRTTIIKEVIPGEYFHFGLRSGVINFLKQHDTFSLTQTDIEIIVNVDGLPISKSSNGQLWPILGSVFPYNHVFIIGLYYGKQSKPDDSNDFLFDFIEETKEIYRNNIIHDGKKFKLKIKGISVDAPAKSFLLHTKGHGGYSSCTKCEVEGEYIEKRICFLDENVRLRTDKDFEKCSDDEYHTGRTDLLSIPNIGLVSNVPLDYQHLICLGVTKKLISLWLCGSLNVRLNFKKVKNISMSIEKNILLYVPIEFQRRPRSLIQWKQWKATEFRQLLLYTGPVVLQYNVNSDV</sequence>
<evidence type="ECO:0000313" key="1">
    <source>
        <dbReference type="EMBL" id="CAI6369699.1"/>
    </source>
</evidence>
<protein>
    <recommendedName>
        <fullName evidence="3">LAGLIDADG homing endonuclease</fullName>
    </recommendedName>
</protein>
<dbReference type="Proteomes" id="UP001160148">
    <property type="component" value="Unassembled WGS sequence"/>
</dbReference>
<reference evidence="1 2" key="1">
    <citation type="submission" date="2023-01" db="EMBL/GenBank/DDBJ databases">
        <authorList>
            <person name="Whitehead M."/>
        </authorList>
    </citation>
    <scope>NUCLEOTIDE SEQUENCE [LARGE SCALE GENOMIC DNA]</scope>
</reference>
<name>A0AAV0XPX4_9HEMI</name>
<comment type="caution">
    <text evidence="1">The sequence shown here is derived from an EMBL/GenBank/DDBJ whole genome shotgun (WGS) entry which is preliminary data.</text>
</comment>
<dbReference type="AlphaFoldDB" id="A0AAV0XPX4"/>
<gene>
    <name evidence="1" type="ORF">MEUPH1_LOCUS23907</name>
</gene>
<proteinExistence type="predicted"/>
<dbReference type="EMBL" id="CARXXK010000018">
    <property type="protein sequence ID" value="CAI6369699.1"/>
    <property type="molecule type" value="Genomic_DNA"/>
</dbReference>
<dbReference type="PANTHER" id="PTHR33053">
    <property type="entry name" value="PROTEIN, PUTATIVE-RELATED"/>
    <property type="match status" value="1"/>
</dbReference>
<organism evidence="1 2">
    <name type="scientific">Macrosiphum euphorbiae</name>
    <name type="common">potato aphid</name>
    <dbReference type="NCBI Taxonomy" id="13131"/>
    <lineage>
        <taxon>Eukaryota</taxon>
        <taxon>Metazoa</taxon>
        <taxon>Ecdysozoa</taxon>
        <taxon>Arthropoda</taxon>
        <taxon>Hexapoda</taxon>
        <taxon>Insecta</taxon>
        <taxon>Pterygota</taxon>
        <taxon>Neoptera</taxon>
        <taxon>Paraneoptera</taxon>
        <taxon>Hemiptera</taxon>
        <taxon>Sternorrhyncha</taxon>
        <taxon>Aphidomorpha</taxon>
        <taxon>Aphidoidea</taxon>
        <taxon>Aphididae</taxon>
        <taxon>Macrosiphini</taxon>
        <taxon>Macrosiphum</taxon>
    </lineage>
</organism>
<dbReference type="PANTHER" id="PTHR33053:SF24">
    <property type="entry name" value="TRANSPOSASE DOMAIN-CONTAINING PROTEIN"/>
    <property type="match status" value="1"/>
</dbReference>
<evidence type="ECO:0008006" key="3">
    <source>
        <dbReference type="Google" id="ProtNLM"/>
    </source>
</evidence>
<accession>A0AAV0XPX4</accession>
<evidence type="ECO:0000313" key="2">
    <source>
        <dbReference type="Proteomes" id="UP001160148"/>
    </source>
</evidence>